<keyword evidence="5 6" id="KW-1015">Disulfide bond</keyword>
<feature type="domain" description="EGF-like" evidence="8">
    <location>
        <begin position="467"/>
        <end position="502"/>
    </location>
</feature>
<feature type="compositionally biased region" description="Basic and acidic residues" evidence="7">
    <location>
        <begin position="7"/>
        <end position="21"/>
    </location>
</feature>
<dbReference type="Pfam" id="PF25024">
    <property type="entry name" value="EGF_TEN"/>
    <property type="match status" value="1"/>
</dbReference>
<dbReference type="GO" id="GO:0009986">
    <property type="term" value="C:cell surface"/>
    <property type="evidence" value="ECO:0007669"/>
    <property type="project" value="TreeGrafter"/>
</dbReference>
<dbReference type="Pfam" id="PF26129">
    <property type="entry name" value="Vwde"/>
    <property type="match status" value="1"/>
</dbReference>
<dbReference type="Gene3D" id="2.60.120.260">
    <property type="entry name" value="Galactose-binding domain-like"/>
    <property type="match status" value="1"/>
</dbReference>
<feature type="disulfide bond" evidence="6">
    <location>
        <begin position="828"/>
        <end position="837"/>
    </location>
</feature>
<dbReference type="PROSITE" id="PS50026">
    <property type="entry name" value="EGF_3"/>
    <property type="match status" value="6"/>
</dbReference>
<feature type="domain" description="EGF-like" evidence="8">
    <location>
        <begin position="807"/>
        <end position="838"/>
    </location>
</feature>
<protein>
    <recommendedName>
        <fullName evidence="8">EGF-like domain-containing protein</fullName>
    </recommendedName>
</protein>
<dbReference type="SMART" id="SM00181">
    <property type="entry name" value="EGF"/>
    <property type="match status" value="12"/>
</dbReference>
<evidence type="ECO:0000256" key="3">
    <source>
        <dbReference type="ARBA" id="ARBA00022737"/>
    </source>
</evidence>
<evidence type="ECO:0000256" key="2">
    <source>
        <dbReference type="ARBA" id="ARBA00022729"/>
    </source>
</evidence>
<feature type="disulfide bond" evidence="6">
    <location>
        <begin position="471"/>
        <end position="481"/>
    </location>
</feature>
<dbReference type="GO" id="GO:0005576">
    <property type="term" value="C:extracellular region"/>
    <property type="evidence" value="ECO:0007669"/>
    <property type="project" value="TreeGrafter"/>
</dbReference>
<keyword evidence="4" id="KW-0175">Coiled coil</keyword>
<proteinExistence type="predicted"/>
<dbReference type="GO" id="GO:0005102">
    <property type="term" value="F:signaling receptor binding"/>
    <property type="evidence" value="ECO:0007669"/>
    <property type="project" value="TreeGrafter"/>
</dbReference>
<feature type="disulfide bond" evidence="6">
    <location>
        <begin position="874"/>
        <end position="884"/>
    </location>
</feature>
<feature type="compositionally biased region" description="Low complexity" evidence="7">
    <location>
        <begin position="653"/>
        <end position="664"/>
    </location>
</feature>
<dbReference type="PROSITE" id="PS00010">
    <property type="entry name" value="ASX_HYDROXYL"/>
    <property type="match status" value="1"/>
</dbReference>
<keyword evidence="10" id="KW-1185">Reference proteome</keyword>
<dbReference type="PROSITE" id="PS01186">
    <property type="entry name" value="EGF_2"/>
    <property type="match status" value="4"/>
</dbReference>
<gene>
    <name evidence="9" type="ORF">KC01_LOCUS38690</name>
</gene>
<feature type="region of interest" description="Disordered" evidence="7">
    <location>
        <begin position="627"/>
        <end position="664"/>
    </location>
</feature>
<sequence>MLSPSRYESRPRPQRPSRSEQESFAYFFPEDHEPATRPGPSPVWPTPSGLSEHQARARCGETLGNSSLALSCSRLLPDWVLARVVEMCVSDLQLKDDESWMNATLPLLENECERKLLEQKRKEEYPEVLAILRCPGLCNGNGQCSPRGCECFPGFGSYDCSALSDQVPEMVELQRAVCDVHQDDCSSVRVRGHGFRNSRGLQCEFVQEQSAGGEWVLGEPQLVRAFFLDTTVLRCQLPLQDSWSAAAQQAAGAASRRPQERWQIRVSNDGYSYSNAKILTLYNGTCHICRSASAEVLCSLKEKKCFINGVCYSEGERSPSSSCLSCLPETSPLTWSTADKNSPPVFQPLPALLHSFPGQTVRFQLEALDPEGSDLVFSLDSGPKGSSVTPEGLLMWRSSESSIDTHTFRVTVRDHCGAHTAASIQVSVLPCGCLNGGSCLASLLPPADVALLCACPEGFRGPRCEEDVDDCKPNPCRYARCIDGPNSFSCVCPPGMTGHTCREDVDECLSQPCFPAVSCDNTLGSFTCGLCPKGFTGDGRNCTWGAQLPKTPVSSRLSPPSPPSPCSRRPCHPGVQCFESVHVSTGFVCGPCPHGLQGNGRICRRANPDSTASLSDLFQVQRHNPLAPTSLVRFSPQPERRPKPQGRNQTVALSPSSHSPQLSPELATRGRWRSCADTTCFPGVPCETTSTGRVQCGPCPPGYGGDGETCEAVCKYPCGKNQKCSLPNTCTCKKGFTGYGCHIAVCRPDCKNQGRCVRPSVCQCPAGYTGATCEQAHCEPPCQHGGTCASRNHCTCPYGYMGPTCDIMVCVRPCEHGGECVSADVCSCKPGWSGPTCATAVCDPPCSNGGTCIRPDYCVCFAGFYGARCQIAVCNPPCKNGGQCIRNNVCWCPGGYTGRRCQQSVCEPACMNRAKCVGPNLCSCASGWSGEKCDTLAFPCVLLFSPFCLCVKVLWACPGGGWCMIGGVEANWEGEYLNGECLGRLSLLGARSCQVVA</sequence>
<dbReference type="PANTHER" id="PTHR14949:SF53">
    <property type="entry name" value="VON WILLEBRAND FACTOR D AND EGF DOMAIN-CONTAINING PROTEIN"/>
    <property type="match status" value="1"/>
</dbReference>
<dbReference type="CDD" id="cd00054">
    <property type="entry name" value="EGF_CA"/>
    <property type="match status" value="2"/>
</dbReference>
<feature type="disulfide bond" evidence="6">
    <location>
        <begin position="796"/>
        <end position="805"/>
    </location>
</feature>
<dbReference type="InterPro" id="IPR058727">
    <property type="entry name" value="Helical_Vwde"/>
</dbReference>
<feature type="disulfide bond" evidence="6">
    <location>
        <begin position="455"/>
        <end position="464"/>
    </location>
</feature>
<evidence type="ECO:0000256" key="1">
    <source>
        <dbReference type="ARBA" id="ARBA00022536"/>
    </source>
</evidence>
<dbReference type="Pfam" id="PF07645">
    <property type="entry name" value="EGF_CA"/>
    <property type="match status" value="1"/>
</dbReference>
<evidence type="ECO:0000256" key="7">
    <source>
        <dbReference type="SAM" id="MobiDB-lite"/>
    </source>
</evidence>
<dbReference type="Proteomes" id="UP001497482">
    <property type="component" value="Chromosome 7"/>
</dbReference>
<name>A0AAV2MGN1_KNICA</name>
<dbReference type="InterPro" id="IPR000152">
    <property type="entry name" value="EGF-type_Asp/Asn_hydroxyl_site"/>
</dbReference>
<organism evidence="9 10">
    <name type="scientific">Knipowitschia caucasica</name>
    <name type="common">Caucasian dwarf goby</name>
    <name type="synonym">Pomatoschistus caucasicus</name>
    <dbReference type="NCBI Taxonomy" id="637954"/>
    <lineage>
        <taxon>Eukaryota</taxon>
        <taxon>Metazoa</taxon>
        <taxon>Chordata</taxon>
        <taxon>Craniata</taxon>
        <taxon>Vertebrata</taxon>
        <taxon>Euteleostomi</taxon>
        <taxon>Actinopterygii</taxon>
        <taxon>Neopterygii</taxon>
        <taxon>Teleostei</taxon>
        <taxon>Neoteleostei</taxon>
        <taxon>Acanthomorphata</taxon>
        <taxon>Gobiaria</taxon>
        <taxon>Gobiiformes</taxon>
        <taxon>Gobioidei</taxon>
        <taxon>Gobiidae</taxon>
        <taxon>Gobiinae</taxon>
        <taxon>Knipowitschia</taxon>
    </lineage>
</organism>
<feature type="disulfide bond" evidence="6">
    <location>
        <begin position="810"/>
        <end position="820"/>
    </location>
</feature>
<dbReference type="InterPro" id="IPR001881">
    <property type="entry name" value="EGF-like_Ca-bd_dom"/>
</dbReference>
<dbReference type="EMBL" id="OZ035829">
    <property type="protein sequence ID" value="CAL1612366.1"/>
    <property type="molecule type" value="Genomic_DNA"/>
</dbReference>
<dbReference type="PANTHER" id="PTHR14949">
    <property type="entry name" value="EGF-LIKE-DOMAIN, MULTIPLE 7, 8"/>
    <property type="match status" value="1"/>
</dbReference>
<feature type="domain" description="EGF-like" evidence="8">
    <location>
        <begin position="774"/>
        <end position="806"/>
    </location>
</feature>
<feature type="domain" description="EGF-like" evidence="8">
    <location>
        <begin position="504"/>
        <end position="543"/>
    </location>
</feature>
<keyword evidence="1 6" id="KW-0245">EGF-like domain</keyword>
<dbReference type="SMART" id="SM00179">
    <property type="entry name" value="EGF_CA"/>
    <property type="match status" value="2"/>
</dbReference>
<dbReference type="Gene3D" id="2.60.40.10">
    <property type="entry name" value="Immunoglobulins"/>
    <property type="match status" value="1"/>
</dbReference>
<evidence type="ECO:0000256" key="6">
    <source>
        <dbReference type="PROSITE-ProRule" id="PRU00076"/>
    </source>
</evidence>
<dbReference type="InterPro" id="IPR013783">
    <property type="entry name" value="Ig-like_fold"/>
</dbReference>
<dbReference type="SUPFAM" id="SSF57184">
    <property type="entry name" value="Growth factor receptor domain"/>
    <property type="match status" value="1"/>
</dbReference>
<dbReference type="SUPFAM" id="SSF57196">
    <property type="entry name" value="EGF/Laminin"/>
    <property type="match status" value="3"/>
</dbReference>
<dbReference type="InterPro" id="IPR018097">
    <property type="entry name" value="EGF_Ca-bd_CS"/>
</dbReference>
<evidence type="ECO:0000313" key="10">
    <source>
        <dbReference type="Proteomes" id="UP001497482"/>
    </source>
</evidence>
<evidence type="ECO:0000313" key="9">
    <source>
        <dbReference type="EMBL" id="CAL1612366.1"/>
    </source>
</evidence>
<dbReference type="Gene3D" id="2.10.25.10">
    <property type="entry name" value="Laminin"/>
    <property type="match status" value="9"/>
</dbReference>
<keyword evidence="3" id="KW-0677">Repeat</keyword>
<evidence type="ECO:0000256" key="4">
    <source>
        <dbReference type="ARBA" id="ARBA00023054"/>
    </source>
</evidence>
<accession>A0AAV2MGN1</accession>
<feature type="domain" description="EGF-like" evidence="8">
    <location>
        <begin position="870"/>
        <end position="902"/>
    </location>
</feature>
<feature type="disulfide bond" evidence="6">
    <location>
        <begin position="778"/>
        <end position="788"/>
    </location>
</feature>
<evidence type="ECO:0000256" key="5">
    <source>
        <dbReference type="ARBA" id="ARBA00023157"/>
    </source>
</evidence>
<dbReference type="InterPro" id="IPR013111">
    <property type="entry name" value="EGF_extracell"/>
</dbReference>
<dbReference type="InterPro" id="IPR049883">
    <property type="entry name" value="NOTCH1_EGF-like"/>
</dbReference>
<evidence type="ECO:0000259" key="8">
    <source>
        <dbReference type="PROSITE" id="PS50026"/>
    </source>
</evidence>
<dbReference type="FunFam" id="2.10.25.10:FF:000031">
    <property type="entry name" value="neurogenic locus notch homolog protein 3"/>
    <property type="match status" value="1"/>
</dbReference>
<dbReference type="PROSITE" id="PS00022">
    <property type="entry name" value="EGF_1"/>
    <property type="match status" value="5"/>
</dbReference>
<dbReference type="GO" id="GO:0005509">
    <property type="term" value="F:calcium ion binding"/>
    <property type="evidence" value="ECO:0007669"/>
    <property type="project" value="InterPro"/>
</dbReference>
<dbReference type="InterPro" id="IPR000742">
    <property type="entry name" value="EGF"/>
</dbReference>
<dbReference type="Pfam" id="PF07974">
    <property type="entry name" value="EGF_2"/>
    <property type="match status" value="1"/>
</dbReference>
<dbReference type="InterPro" id="IPR009030">
    <property type="entry name" value="Growth_fac_rcpt_cys_sf"/>
</dbReference>
<dbReference type="InterPro" id="IPR050969">
    <property type="entry name" value="Dev_Signal_Modulators"/>
</dbReference>
<feature type="region of interest" description="Disordered" evidence="7">
    <location>
        <begin position="1"/>
        <end position="51"/>
    </location>
</feature>
<dbReference type="FunFam" id="2.10.25.10:FF:000490">
    <property type="entry name" value="von Willebrand factor D and EGF domain-containing protein"/>
    <property type="match status" value="1"/>
</dbReference>
<keyword evidence="2" id="KW-0732">Signal</keyword>
<feature type="disulfide bond" evidence="6">
    <location>
        <begin position="492"/>
        <end position="501"/>
    </location>
</feature>
<dbReference type="AlphaFoldDB" id="A0AAV2MGN1"/>
<dbReference type="PROSITE" id="PS01187">
    <property type="entry name" value="EGF_CA"/>
    <property type="match status" value="1"/>
</dbReference>
<reference evidence="9 10" key="1">
    <citation type="submission" date="2024-04" db="EMBL/GenBank/DDBJ databases">
        <authorList>
            <person name="Waldvogel A.-M."/>
            <person name="Schoenle A."/>
        </authorList>
    </citation>
    <scope>NUCLEOTIDE SEQUENCE [LARGE SCALE GENOMIC DNA]</scope>
</reference>
<comment type="caution">
    <text evidence="6">Lacks conserved residue(s) required for the propagation of feature annotation.</text>
</comment>
<feature type="disulfide bond" evidence="6">
    <location>
        <begin position="892"/>
        <end position="901"/>
    </location>
</feature>
<feature type="domain" description="EGF-like" evidence="8">
    <location>
        <begin position="427"/>
        <end position="465"/>
    </location>
</feature>